<dbReference type="Pfam" id="PF14907">
    <property type="entry name" value="NTP_transf_5"/>
    <property type="match status" value="1"/>
</dbReference>
<dbReference type="OrthoDB" id="9812148at2"/>
<evidence type="ECO:0000313" key="2">
    <source>
        <dbReference type="Proteomes" id="UP000384372"/>
    </source>
</evidence>
<keyword evidence="2" id="KW-1185">Reference proteome</keyword>
<proteinExistence type="predicted"/>
<dbReference type="AlphaFoldDB" id="A0A6A7WE11"/>
<reference evidence="1 2" key="1">
    <citation type="submission" date="2019-09" db="EMBL/GenBank/DDBJ databases">
        <title>Distinct polysaccharide growth profiles of human intestinal Prevotella copri isolates.</title>
        <authorList>
            <person name="Fehlner-Peach H."/>
            <person name="Magnabosco C."/>
            <person name="Raghavan V."/>
            <person name="Scher J.U."/>
            <person name="Tett A."/>
            <person name="Cox L.M."/>
            <person name="Gottsegen C."/>
            <person name="Watters A."/>
            <person name="Wiltshire- Gordon J.D."/>
            <person name="Segata N."/>
            <person name="Bonneau R."/>
            <person name="Littman D.R."/>
        </authorList>
    </citation>
    <scope>NUCLEOTIDE SEQUENCE [LARGE SCALE GENOMIC DNA]</scope>
    <source>
        <strain evidence="2">iAQ1173</strain>
    </source>
</reference>
<sequence>MTDLYFRFIQFSLGLYEGTEFLDGTELKGFDWGAFYEFAKEQTLIGVVFEGVQKLPKETAPHLQLLMSWFAFSRKIQQRNEVLDRATVALYNKVRDKGYSCCILKGQGNAVMYPNPSARTPGDVDIWVNAGREEIRALAHSLVKNTNGQVDDESFNHIGLTINGVTVELHSTPGFMANFVFNRRLQKWLKRNVDAQCGNMVELVHGDGAVAVPTPSFNCVYQLYHLYHHYFYEGVGLRQVVDYFFVVRKWNVDCDKLSFLQRELKLLGLWRFAGAVMFVLHQVMGLPEEMMIAPMDAKRGRMLLDDILNGGNFGHYDKRMDLGHNLNRLCRDFRLLRFYPAEALSEPVFRVWHWCWRKNNL</sequence>
<gene>
    <name evidence="1" type="ORF">F7D20_11805</name>
</gene>
<dbReference type="GO" id="GO:0016740">
    <property type="term" value="F:transferase activity"/>
    <property type="evidence" value="ECO:0007669"/>
    <property type="project" value="UniProtKB-KW"/>
</dbReference>
<name>A0A6A7WE11_9BACT</name>
<dbReference type="RefSeq" id="WP_158464203.1">
    <property type="nucleotide sequence ID" value="NZ_VZAD01000091.1"/>
</dbReference>
<comment type="caution">
    <text evidence="1">The sequence shown here is derived from an EMBL/GenBank/DDBJ whole genome shotgun (WGS) entry which is preliminary data.</text>
</comment>
<dbReference type="InterPro" id="IPR039498">
    <property type="entry name" value="NTP_transf_5"/>
</dbReference>
<dbReference type="EMBL" id="VZAD01000091">
    <property type="protein sequence ID" value="MQP12621.1"/>
    <property type="molecule type" value="Genomic_DNA"/>
</dbReference>
<evidence type="ECO:0000313" key="1">
    <source>
        <dbReference type="EMBL" id="MQP12621.1"/>
    </source>
</evidence>
<accession>A0A6A7WE11</accession>
<organism evidence="1 2">
    <name type="scientific">Segatella copri</name>
    <dbReference type="NCBI Taxonomy" id="165179"/>
    <lineage>
        <taxon>Bacteria</taxon>
        <taxon>Pseudomonadati</taxon>
        <taxon>Bacteroidota</taxon>
        <taxon>Bacteroidia</taxon>
        <taxon>Bacteroidales</taxon>
        <taxon>Prevotellaceae</taxon>
        <taxon>Segatella</taxon>
    </lineage>
</organism>
<keyword evidence="1" id="KW-0808">Transferase</keyword>
<dbReference type="Proteomes" id="UP000384372">
    <property type="component" value="Unassembled WGS sequence"/>
</dbReference>
<protein>
    <submittedName>
        <fullName evidence="1">Nucleotidyltransferase family protein</fullName>
    </submittedName>
</protein>